<feature type="transmembrane region" description="Helical" evidence="7">
    <location>
        <begin position="12"/>
        <end position="32"/>
    </location>
</feature>
<comment type="caution">
    <text evidence="8">The sequence shown here is derived from an EMBL/GenBank/DDBJ whole genome shotgun (WGS) entry which is preliminary data.</text>
</comment>
<dbReference type="InterPro" id="IPR052983">
    <property type="entry name" value="MFS_Riboflavin_Transporter"/>
</dbReference>
<feature type="transmembrane region" description="Helical" evidence="7">
    <location>
        <begin position="395"/>
        <end position="412"/>
    </location>
</feature>
<dbReference type="EMBL" id="BMAT01010269">
    <property type="protein sequence ID" value="GFS23427.1"/>
    <property type="molecule type" value="Genomic_DNA"/>
</dbReference>
<dbReference type="GO" id="GO:0022857">
    <property type="term" value="F:transmembrane transporter activity"/>
    <property type="evidence" value="ECO:0007669"/>
    <property type="project" value="InterPro"/>
</dbReference>
<feature type="compositionally biased region" description="Basic residues" evidence="6">
    <location>
        <begin position="235"/>
        <end position="244"/>
    </location>
</feature>
<dbReference type="PANTHER" id="PTHR43385">
    <property type="entry name" value="RIBOFLAVIN TRANSPORTER RIBJ"/>
    <property type="match status" value="1"/>
</dbReference>
<proteinExistence type="predicted"/>
<feature type="compositionally biased region" description="Basic and acidic residues" evidence="6">
    <location>
        <begin position="245"/>
        <end position="264"/>
    </location>
</feature>
<dbReference type="InterPro" id="IPR036259">
    <property type="entry name" value="MFS_trans_sf"/>
</dbReference>
<evidence type="ECO:0000256" key="6">
    <source>
        <dbReference type="SAM" id="MobiDB-lite"/>
    </source>
</evidence>
<feature type="transmembrane region" description="Helical" evidence="7">
    <location>
        <begin position="455"/>
        <end position="476"/>
    </location>
</feature>
<accession>A0AAV4JR63</accession>
<dbReference type="Proteomes" id="UP000762676">
    <property type="component" value="Unassembled WGS sequence"/>
</dbReference>
<name>A0AAV4JR63_9GAST</name>
<dbReference type="SUPFAM" id="SSF103473">
    <property type="entry name" value="MFS general substrate transporter"/>
    <property type="match status" value="1"/>
</dbReference>
<dbReference type="Gene3D" id="1.20.1250.20">
    <property type="entry name" value="MFS general substrate transporter like domains"/>
    <property type="match status" value="2"/>
</dbReference>
<comment type="subcellular location">
    <subcellularLocation>
        <location evidence="1">Membrane</location>
        <topology evidence="1">Multi-pass membrane protein</topology>
    </subcellularLocation>
</comment>
<evidence type="ECO:0000256" key="5">
    <source>
        <dbReference type="ARBA" id="ARBA00023136"/>
    </source>
</evidence>
<feature type="compositionally biased region" description="Polar residues" evidence="6">
    <location>
        <begin position="272"/>
        <end position="284"/>
    </location>
</feature>
<feature type="transmembrane region" description="Helical" evidence="7">
    <location>
        <begin position="85"/>
        <end position="105"/>
    </location>
</feature>
<protein>
    <submittedName>
        <fullName evidence="8">Oxalate:formate antiporter</fullName>
    </submittedName>
</protein>
<evidence type="ECO:0000256" key="1">
    <source>
        <dbReference type="ARBA" id="ARBA00004141"/>
    </source>
</evidence>
<feature type="transmembrane region" description="Helical" evidence="7">
    <location>
        <begin position="362"/>
        <end position="383"/>
    </location>
</feature>
<dbReference type="Pfam" id="PF07690">
    <property type="entry name" value="MFS_1"/>
    <property type="match status" value="1"/>
</dbReference>
<evidence type="ECO:0000256" key="4">
    <source>
        <dbReference type="ARBA" id="ARBA00022989"/>
    </source>
</evidence>
<organism evidence="8 9">
    <name type="scientific">Elysia marginata</name>
    <dbReference type="NCBI Taxonomy" id="1093978"/>
    <lineage>
        <taxon>Eukaryota</taxon>
        <taxon>Metazoa</taxon>
        <taxon>Spiralia</taxon>
        <taxon>Lophotrochozoa</taxon>
        <taxon>Mollusca</taxon>
        <taxon>Gastropoda</taxon>
        <taxon>Heterobranchia</taxon>
        <taxon>Euthyneura</taxon>
        <taxon>Panpulmonata</taxon>
        <taxon>Sacoglossa</taxon>
        <taxon>Placobranchoidea</taxon>
        <taxon>Plakobranchidae</taxon>
        <taxon>Elysia</taxon>
    </lineage>
</organism>
<keyword evidence="5 7" id="KW-0472">Membrane</keyword>
<keyword evidence="4 7" id="KW-1133">Transmembrane helix</keyword>
<keyword evidence="3 7" id="KW-0812">Transmembrane</keyword>
<evidence type="ECO:0000256" key="3">
    <source>
        <dbReference type="ARBA" id="ARBA00022692"/>
    </source>
</evidence>
<feature type="region of interest" description="Disordered" evidence="6">
    <location>
        <begin position="223"/>
        <end position="316"/>
    </location>
</feature>
<feature type="transmembrane region" description="Helical" evidence="7">
    <location>
        <begin position="325"/>
        <end position="342"/>
    </location>
</feature>
<evidence type="ECO:0000313" key="8">
    <source>
        <dbReference type="EMBL" id="GFS23427.1"/>
    </source>
</evidence>
<dbReference type="GO" id="GO:0016020">
    <property type="term" value="C:membrane"/>
    <property type="evidence" value="ECO:0007669"/>
    <property type="project" value="UniProtKB-SubCell"/>
</dbReference>
<reference evidence="8 9" key="1">
    <citation type="journal article" date="2021" name="Elife">
        <title>Chloroplast acquisition without the gene transfer in kleptoplastic sea slugs, Plakobranchus ocellatus.</title>
        <authorList>
            <person name="Maeda T."/>
            <person name="Takahashi S."/>
            <person name="Yoshida T."/>
            <person name="Shimamura S."/>
            <person name="Takaki Y."/>
            <person name="Nagai Y."/>
            <person name="Toyoda A."/>
            <person name="Suzuki Y."/>
            <person name="Arimoto A."/>
            <person name="Ishii H."/>
            <person name="Satoh N."/>
            <person name="Nishiyama T."/>
            <person name="Hasebe M."/>
            <person name="Maruyama T."/>
            <person name="Minagawa J."/>
            <person name="Obokata J."/>
            <person name="Shigenobu S."/>
        </authorList>
    </citation>
    <scope>NUCLEOTIDE SEQUENCE [LARGE SCALE GENOMIC DNA]</scope>
</reference>
<keyword evidence="9" id="KW-1185">Reference proteome</keyword>
<feature type="transmembrane region" description="Helical" evidence="7">
    <location>
        <begin position="418"/>
        <end position="443"/>
    </location>
</feature>
<dbReference type="PANTHER" id="PTHR43385:SF1">
    <property type="entry name" value="RIBOFLAVIN TRANSPORTER RIBJ"/>
    <property type="match status" value="1"/>
</dbReference>
<keyword evidence="2" id="KW-0813">Transport</keyword>
<evidence type="ECO:0000256" key="7">
    <source>
        <dbReference type="SAM" id="Phobius"/>
    </source>
</evidence>
<dbReference type="InterPro" id="IPR011701">
    <property type="entry name" value="MFS"/>
</dbReference>
<sequence length="510" mass="55803">MLRCLNTGKCMKFRSIVGAHFVMAPLSFLWVYGNLSAYTDSYFRFACSPACMDGDSQWTLCLLVAMICPGILITKKFADKIGLKLFGVVSVVVVNAAMFASAWVIDMSVVGTSLLLGFVNGLAQGVSSTIAFQYVSGWAPHKTPLFMATVSGASTFMSVVQNPIITAIVNPDNIKPDAIIGSRTFFSQPEVLARVPVALKALAATNLGLQVIGYLLLAPQPGPGEASENLEKSHKLDHRSRVGRNLREHEPSFKKSLKDLENQRNGDGCESYGSSDVTGPTVAQESGDKVSPHSALNRDGGSHTNSTQTEGEHRSLKPREALKRPVFYALFMFGAATMYTLVLKSNYYKQFGLLYIHNDRYLTLVGTLIPIVASVSRFVFGLILNRNIITIKDSIVFSLAINSVLCAIWYLVPQINDVLYLFFTLCLAVVQSLNYIILPLASLQIFGPAHFSTNYGLVQSCLFFVGMLGPLVISLLMKTFGWLWLFGSASFFCLLSLLLVVCADFNTLKP</sequence>
<gene>
    <name evidence="8" type="ORF">ElyMa_005132700</name>
</gene>
<evidence type="ECO:0000256" key="2">
    <source>
        <dbReference type="ARBA" id="ARBA00022448"/>
    </source>
</evidence>
<feature type="transmembrane region" description="Helical" evidence="7">
    <location>
        <begin position="482"/>
        <end position="503"/>
    </location>
</feature>
<dbReference type="AlphaFoldDB" id="A0AAV4JR63"/>
<evidence type="ECO:0000313" key="9">
    <source>
        <dbReference type="Proteomes" id="UP000762676"/>
    </source>
</evidence>
<feature type="transmembrane region" description="Helical" evidence="7">
    <location>
        <begin position="56"/>
        <end position="73"/>
    </location>
</feature>